<keyword evidence="3" id="KW-0378">Hydrolase</keyword>
<dbReference type="Pfam" id="PF13365">
    <property type="entry name" value="Trypsin_2"/>
    <property type="match status" value="1"/>
</dbReference>
<evidence type="ECO:0000256" key="4">
    <source>
        <dbReference type="ARBA" id="ARBA00022825"/>
    </source>
</evidence>
<dbReference type="InterPro" id="IPR001940">
    <property type="entry name" value="Peptidase_S1C"/>
</dbReference>
<evidence type="ECO:0000259" key="5">
    <source>
        <dbReference type="PROSITE" id="PS50106"/>
    </source>
</evidence>
<evidence type="ECO:0000256" key="1">
    <source>
        <dbReference type="ARBA" id="ARBA00010541"/>
    </source>
</evidence>
<accession>A0A543KGJ3</accession>
<dbReference type="Proteomes" id="UP000320582">
    <property type="component" value="Unassembled WGS sequence"/>
</dbReference>
<proteinExistence type="inferred from homology"/>
<dbReference type="PROSITE" id="PS50106">
    <property type="entry name" value="PDZ"/>
    <property type="match status" value="1"/>
</dbReference>
<comment type="similarity">
    <text evidence="1">Belongs to the peptidase S1C family.</text>
</comment>
<dbReference type="GO" id="GO:0006515">
    <property type="term" value="P:protein quality control for misfolded or incompletely synthesized proteins"/>
    <property type="evidence" value="ECO:0007669"/>
    <property type="project" value="TreeGrafter"/>
</dbReference>
<dbReference type="InterPro" id="IPR041489">
    <property type="entry name" value="PDZ_6"/>
</dbReference>
<organism evidence="6 7">
    <name type="scientific">Roseinatronobacter monicus</name>
    <dbReference type="NCBI Taxonomy" id="393481"/>
    <lineage>
        <taxon>Bacteria</taxon>
        <taxon>Pseudomonadati</taxon>
        <taxon>Pseudomonadota</taxon>
        <taxon>Alphaproteobacteria</taxon>
        <taxon>Rhodobacterales</taxon>
        <taxon>Paracoccaceae</taxon>
        <taxon>Roseinatronobacter</taxon>
    </lineage>
</organism>
<dbReference type="Gene3D" id="2.30.42.60">
    <property type="match status" value="1"/>
</dbReference>
<dbReference type="Gene3D" id="2.40.10.120">
    <property type="match status" value="1"/>
</dbReference>
<keyword evidence="2 6" id="KW-0645">Protease</keyword>
<dbReference type="PANTHER" id="PTHR22939">
    <property type="entry name" value="SERINE PROTEASE FAMILY S1C HTRA-RELATED"/>
    <property type="match status" value="1"/>
</dbReference>
<evidence type="ECO:0000256" key="3">
    <source>
        <dbReference type="ARBA" id="ARBA00022801"/>
    </source>
</evidence>
<dbReference type="InterPro" id="IPR001478">
    <property type="entry name" value="PDZ"/>
</dbReference>
<name>A0A543KGJ3_9RHOB</name>
<evidence type="ECO:0000313" key="7">
    <source>
        <dbReference type="Proteomes" id="UP000320582"/>
    </source>
</evidence>
<dbReference type="AlphaFoldDB" id="A0A543KGJ3"/>
<feature type="domain" description="PDZ" evidence="5">
    <location>
        <begin position="307"/>
        <end position="403"/>
    </location>
</feature>
<dbReference type="GO" id="GO:0042597">
    <property type="term" value="C:periplasmic space"/>
    <property type="evidence" value="ECO:0007669"/>
    <property type="project" value="TreeGrafter"/>
</dbReference>
<dbReference type="EMBL" id="VFPT01000001">
    <property type="protein sequence ID" value="TQM94201.1"/>
    <property type="molecule type" value="Genomic_DNA"/>
</dbReference>
<dbReference type="PANTHER" id="PTHR22939:SF129">
    <property type="entry name" value="SERINE PROTEASE HTRA2, MITOCHONDRIAL"/>
    <property type="match status" value="1"/>
</dbReference>
<dbReference type="Pfam" id="PF13180">
    <property type="entry name" value="PDZ_2"/>
    <property type="match status" value="1"/>
</dbReference>
<sequence>MQRALPIWPALKQKPTLQIDRNTPVLIKARMTLRAFCVETQTTGPLYAERRVFIGALHMRLATLILCLAACAAPIVARAETVPQSQAEVQLSFAPVVRKSAPAVVNIYAQRVVAQRSSPFADDPFFGDLFRNFGQVTPRVQNALGSGVILSDDGIVVSNFHVVGNATEIRVVLNDRREYDADIILTDEESDLAVLKLRDASDLPKLEVADSDAIEVGELVLAIGNPFGVGQTVSSGIISGLARSGIAVGSGRGYFIQTDAPINPGNSGGALVDMQGRLVGVNTAIITRTGGSHGIGFAIPANLVAQVVQQARDGQERFQRPWAGVTAQAVDASLADAFDQRVPEGVILLEIHPDSPLAEAGMVRGDVVLSVDGAPVNSAPEMMFRLSVRGLGAQSELRYRRGDSVETAQIDLMLAPDTPDRQARRVDARTALRGLSVVRINPAVIAEYNLTPDAQGILITGLEDISARTGLRVGDVLLAINGTAVETTEDVIALAQEQTRNWQIEILREGRRVALRFRL</sequence>
<dbReference type="Gene3D" id="2.30.42.10">
    <property type="match status" value="1"/>
</dbReference>
<reference evidence="6 7" key="1">
    <citation type="submission" date="2019-06" db="EMBL/GenBank/DDBJ databases">
        <title>Genomic Encyclopedia of Archaeal and Bacterial Type Strains, Phase II (KMG-II): from individual species to whole genera.</title>
        <authorList>
            <person name="Goeker M."/>
        </authorList>
    </citation>
    <scope>NUCLEOTIDE SEQUENCE [LARGE SCALE GENOMIC DNA]</scope>
    <source>
        <strain evidence="6 7">DSM 18423</strain>
    </source>
</reference>
<keyword evidence="4" id="KW-0720">Serine protease</keyword>
<evidence type="ECO:0000256" key="2">
    <source>
        <dbReference type="ARBA" id="ARBA00022670"/>
    </source>
</evidence>
<dbReference type="Pfam" id="PF17820">
    <property type="entry name" value="PDZ_6"/>
    <property type="match status" value="1"/>
</dbReference>
<dbReference type="SUPFAM" id="SSF50156">
    <property type="entry name" value="PDZ domain-like"/>
    <property type="match status" value="2"/>
</dbReference>
<gene>
    <name evidence="6" type="ORF">BD293_2870</name>
</gene>
<dbReference type="PRINTS" id="PR00834">
    <property type="entry name" value="PROTEASES2C"/>
</dbReference>
<keyword evidence="7" id="KW-1185">Reference proteome</keyword>
<dbReference type="GO" id="GO:0004252">
    <property type="term" value="F:serine-type endopeptidase activity"/>
    <property type="evidence" value="ECO:0007669"/>
    <property type="project" value="InterPro"/>
</dbReference>
<dbReference type="SMART" id="SM00228">
    <property type="entry name" value="PDZ"/>
    <property type="match status" value="2"/>
</dbReference>
<dbReference type="InterPro" id="IPR009003">
    <property type="entry name" value="Peptidase_S1_PA"/>
</dbReference>
<protein>
    <submittedName>
        <fullName evidence="6">Do/DeqQ family serine protease</fullName>
    </submittedName>
</protein>
<dbReference type="InterPro" id="IPR036034">
    <property type="entry name" value="PDZ_sf"/>
</dbReference>
<comment type="caution">
    <text evidence="6">The sequence shown here is derived from an EMBL/GenBank/DDBJ whole genome shotgun (WGS) entry which is preliminary data.</text>
</comment>
<evidence type="ECO:0000313" key="6">
    <source>
        <dbReference type="EMBL" id="TQM94201.1"/>
    </source>
</evidence>
<dbReference type="SUPFAM" id="SSF50494">
    <property type="entry name" value="Trypsin-like serine proteases"/>
    <property type="match status" value="1"/>
</dbReference>